<keyword evidence="3" id="KW-1185">Reference proteome</keyword>
<comment type="caution">
    <text evidence="2">The sequence shown here is derived from an EMBL/GenBank/DDBJ whole genome shotgun (WGS) entry which is preliminary data.</text>
</comment>
<feature type="chain" id="PRO_5036884576" evidence="1">
    <location>
        <begin position="30"/>
        <end position="158"/>
    </location>
</feature>
<protein>
    <submittedName>
        <fullName evidence="2">Uncharacterized protein</fullName>
    </submittedName>
</protein>
<keyword evidence="1" id="KW-0732">Signal</keyword>
<dbReference type="PROSITE" id="PS51257">
    <property type="entry name" value="PROKAR_LIPOPROTEIN"/>
    <property type="match status" value="1"/>
</dbReference>
<dbReference type="EMBL" id="BMYJ01000006">
    <property type="protein sequence ID" value="GHC58279.1"/>
    <property type="molecule type" value="Genomic_DNA"/>
</dbReference>
<feature type="signal peptide" evidence="1">
    <location>
        <begin position="1"/>
        <end position="29"/>
    </location>
</feature>
<evidence type="ECO:0000313" key="2">
    <source>
        <dbReference type="EMBL" id="GHC58279.1"/>
    </source>
</evidence>
<proteinExistence type="predicted"/>
<name>A0A918TQ29_9RHOB</name>
<gene>
    <name evidence="2" type="ORF">GCM10007315_22360</name>
</gene>
<sequence length="158" mass="16747">MRWGTTAMPKRFAAITTGALALSCGMAQACEIAMPSCASASNGRVSTLYEEGPKDSASLFFEDDAAGDQPATLFLIECTSRKGVKIDLPDDADGWLPPNAVLDYLREATTSEKSYSLSQIRAGLRALGQDSRMTTLPAGHCGCELPKMEITGCGEYGP</sequence>
<organism evidence="2 3">
    <name type="scientific">Neogemmobacter tilapiae</name>
    <dbReference type="NCBI Taxonomy" id="875041"/>
    <lineage>
        <taxon>Bacteria</taxon>
        <taxon>Pseudomonadati</taxon>
        <taxon>Pseudomonadota</taxon>
        <taxon>Alphaproteobacteria</taxon>
        <taxon>Rhodobacterales</taxon>
        <taxon>Paracoccaceae</taxon>
        <taxon>Neogemmobacter</taxon>
    </lineage>
</organism>
<evidence type="ECO:0000313" key="3">
    <source>
        <dbReference type="Proteomes" id="UP000638981"/>
    </source>
</evidence>
<dbReference type="AlphaFoldDB" id="A0A918TQ29"/>
<dbReference type="RefSeq" id="WP_189411751.1">
    <property type="nucleotide sequence ID" value="NZ_BMYJ01000006.1"/>
</dbReference>
<reference evidence="2" key="1">
    <citation type="journal article" date="2014" name="Int. J. Syst. Evol. Microbiol.">
        <title>Complete genome sequence of Corynebacterium casei LMG S-19264T (=DSM 44701T), isolated from a smear-ripened cheese.</title>
        <authorList>
            <consortium name="US DOE Joint Genome Institute (JGI-PGF)"/>
            <person name="Walter F."/>
            <person name="Albersmeier A."/>
            <person name="Kalinowski J."/>
            <person name="Ruckert C."/>
        </authorList>
    </citation>
    <scope>NUCLEOTIDE SEQUENCE</scope>
    <source>
        <strain evidence="2">KCTC 23310</strain>
    </source>
</reference>
<dbReference type="Proteomes" id="UP000638981">
    <property type="component" value="Unassembled WGS sequence"/>
</dbReference>
<evidence type="ECO:0000256" key="1">
    <source>
        <dbReference type="SAM" id="SignalP"/>
    </source>
</evidence>
<reference evidence="2" key="2">
    <citation type="submission" date="2020-09" db="EMBL/GenBank/DDBJ databases">
        <authorList>
            <person name="Sun Q."/>
            <person name="Kim S."/>
        </authorList>
    </citation>
    <scope>NUCLEOTIDE SEQUENCE</scope>
    <source>
        <strain evidence="2">KCTC 23310</strain>
    </source>
</reference>
<accession>A0A918TQ29</accession>